<keyword evidence="3" id="KW-0865">Zymogen</keyword>
<dbReference type="GO" id="GO:0046872">
    <property type="term" value="F:metal ion binding"/>
    <property type="evidence" value="ECO:0007669"/>
    <property type="project" value="UniProtKB-KW"/>
</dbReference>
<evidence type="ECO:0000256" key="1">
    <source>
        <dbReference type="ARBA" id="ARBA00006586"/>
    </source>
</evidence>
<comment type="similarity">
    <text evidence="1">Belongs to the peptidase S45 family.</text>
</comment>
<name>M0QQH2_9ACTN</name>
<dbReference type="EMBL" id="BANX01000038">
    <property type="protein sequence ID" value="GAC70649.1"/>
    <property type="molecule type" value="Genomic_DNA"/>
</dbReference>
<dbReference type="Gene3D" id="1.10.439.10">
    <property type="entry name" value="Penicillin Amidohydrolase, domain 1"/>
    <property type="match status" value="1"/>
</dbReference>
<accession>M0QQH2</accession>
<dbReference type="STRING" id="1223545.GS4_38_00550"/>
<sequence>MPDGGGHTVGATDIATDPAENAPDLEIIRDPHGIPHVRAASAEGALFGHGLVTGTDRAWQIEFLRLRGEGRTAEVFGLAGVGWDAFARRAQIDRAARRIHDASSERTRRLLRAYADGVNHSHTDASAIELTEFNHRPSAWNAWTPITIFIVQHLMFGRFATKLWRLHACQVLGPVGLDFVNSESANDSDDRTPAQPSDEWITELLQQFSGEVPIPPGTAATPPPLGDAISGSNAWGVAGANTATGSPLIAGDPHRFIEVPGVYQQVHLAAPEFDVVGLAFSGVPGVPHFAQTPTVAWGITNAMADYQDLYVEKLGTSAAGVVARSADGESPVTSWTEQIVVRDADTVEVEIIETVNGSVLFGGPDTAWAVSLRTPFLSEPDSTFDAVIDLLFAQDVPAVERALADWVEPVNRVVAADTDGRLVNRLAGRVPIRADENYWLPVPGWDERYRWREVVSVALYDRDFDAAVTDHSVIANQRITDCAPLQPVTTECAPSSRASRIDHLLSTSSEHSVADSEEIHRDVANEQTQVMRDLLVALPRLEVPARDLRDRLLAWDGAMHADSVEAYLFAELRNRLVARIAGDEVLAGLATPPNGFPRWLAPYFVATTRIGAGIESVIRNADAVGLDIQQAAIASIQSLAAEIDGGAATPTWGEVHVLAPFHGIDFAGVTPDHPELSAQVRPDALPLAGDAECVFANASAVGYSHVCRLGSVARYVWDVADRDKSRWIVPLGASGDPGSPHFQDQASSWSQGELIDVVGDWPTLRRTAERRETHGRLWESDAARTDEHAVTAGGPS</sequence>
<proteinExistence type="inferred from homology"/>
<feature type="region of interest" description="Disordered" evidence="6">
    <location>
        <begin position="1"/>
        <end position="20"/>
    </location>
</feature>
<feature type="region of interest" description="Disordered" evidence="6">
    <location>
        <begin position="771"/>
        <end position="796"/>
    </location>
</feature>
<gene>
    <name evidence="7" type="ORF">GS4_38_00550</name>
</gene>
<evidence type="ECO:0000313" key="8">
    <source>
        <dbReference type="Proteomes" id="UP000011666"/>
    </source>
</evidence>
<dbReference type="MEROPS" id="S45.003"/>
<evidence type="ECO:0000256" key="5">
    <source>
        <dbReference type="PIRSR" id="PIRSR001227-2"/>
    </source>
</evidence>
<comment type="caution">
    <text evidence="7">The sequence shown here is derived from an EMBL/GenBank/DDBJ whole genome shotgun (WGS) entry which is preliminary data.</text>
</comment>
<evidence type="ECO:0000256" key="2">
    <source>
        <dbReference type="ARBA" id="ARBA00022801"/>
    </source>
</evidence>
<keyword evidence="8" id="KW-1185">Reference proteome</keyword>
<dbReference type="PANTHER" id="PTHR34218:SF4">
    <property type="entry name" value="ACYL-HOMOSERINE LACTONE ACYLASE QUIP"/>
    <property type="match status" value="1"/>
</dbReference>
<dbReference type="InterPro" id="IPR023343">
    <property type="entry name" value="Penicillin_amidase_dom1"/>
</dbReference>
<dbReference type="Gene3D" id="3.60.20.10">
    <property type="entry name" value="Glutamine Phosphoribosylpyrophosphate, subunit 1, domain 1"/>
    <property type="match status" value="1"/>
</dbReference>
<dbReference type="GO" id="GO:0016811">
    <property type="term" value="F:hydrolase activity, acting on carbon-nitrogen (but not peptide) bonds, in linear amides"/>
    <property type="evidence" value="ECO:0007669"/>
    <property type="project" value="InterPro"/>
</dbReference>
<dbReference type="Gene3D" id="1.10.1400.10">
    <property type="match status" value="1"/>
</dbReference>
<dbReference type="Proteomes" id="UP000011666">
    <property type="component" value="Unassembled WGS sequence"/>
</dbReference>
<dbReference type="InterPro" id="IPR043147">
    <property type="entry name" value="Penicillin_amidase_A-knob"/>
</dbReference>
<keyword evidence="5" id="KW-0479">Metal-binding</keyword>
<protein>
    <submittedName>
        <fullName evidence="7">Putative penicillin amidase</fullName>
    </submittedName>
</protein>
<feature type="binding site" evidence="5">
    <location>
        <position position="308"/>
    </location>
    <ligand>
        <name>Ca(2+)</name>
        <dbReference type="ChEBI" id="CHEBI:29108"/>
    </ligand>
</feature>
<dbReference type="Pfam" id="PF01804">
    <property type="entry name" value="Penicil_amidase"/>
    <property type="match status" value="1"/>
</dbReference>
<dbReference type="InterPro" id="IPR029055">
    <property type="entry name" value="Ntn_hydrolases_N"/>
</dbReference>
<dbReference type="SUPFAM" id="SSF56235">
    <property type="entry name" value="N-terminal nucleophile aminohydrolases (Ntn hydrolases)"/>
    <property type="match status" value="1"/>
</dbReference>
<comment type="cofactor">
    <cofactor evidence="5">
        <name>Ca(2+)</name>
        <dbReference type="ChEBI" id="CHEBI:29108"/>
    </cofactor>
    <text evidence="5">Binds 1 Ca(2+) ion per dimer.</text>
</comment>
<dbReference type="PIRSF" id="PIRSF001227">
    <property type="entry name" value="Pen_acylase"/>
    <property type="match status" value="1"/>
</dbReference>
<dbReference type="OrthoDB" id="9759796at2"/>
<dbReference type="InterPro" id="IPR043146">
    <property type="entry name" value="Penicillin_amidase_N_B-knob"/>
</dbReference>
<keyword evidence="2" id="KW-0378">Hydrolase</keyword>
<feature type="compositionally biased region" description="Basic and acidic residues" evidence="6">
    <location>
        <begin position="771"/>
        <end position="789"/>
    </location>
</feature>
<dbReference type="RefSeq" id="WP_007624855.1">
    <property type="nucleotide sequence ID" value="NZ_BANX01000038.1"/>
</dbReference>
<organism evidence="7 8">
    <name type="scientific">Gordonia soli NBRC 108243</name>
    <dbReference type="NCBI Taxonomy" id="1223545"/>
    <lineage>
        <taxon>Bacteria</taxon>
        <taxon>Bacillati</taxon>
        <taxon>Actinomycetota</taxon>
        <taxon>Actinomycetes</taxon>
        <taxon>Mycobacteriales</taxon>
        <taxon>Gordoniaceae</taxon>
        <taxon>Gordonia</taxon>
    </lineage>
</organism>
<dbReference type="eggNOG" id="COG2366">
    <property type="taxonomic scope" value="Bacteria"/>
</dbReference>
<evidence type="ECO:0000256" key="3">
    <source>
        <dbReference type="ARBA" id="ARBA00023145"/>
    </source>
</evidence>
<evidence type="ECO:0000256" key="6">
    <source>
        <dbReference type="SAM" id="MobiDB-lite"/>
    </source>
</evidence>
<dbReference type="AlphaFoldDB" id="M0QQH2"/>
<keyword evidence="5" id="KW-0106">Calcium</keyword>
<feature type="active site" description="Nucleophile" evidence="4">
    <location>
        <position position="232"/>
    </location>
</feature>
<evidence type="ECO:0000256" key="4">
    <source>
        <dbReference type="PIRSR" id="PIRSR001227-1"/>
    </source>
</evidence>
<dbReference type="InterPro" id="IPR002692">
    <property type="entry name" value="S45"/>
</dbReference>
<dbReference type="GO" id="GO:0017000">
    <property type="term" value="P:antibiotic biosynthetic process"/>
    <property type="evidence" value="ECO:0007669"/>
    <property type="project" value="InterPro"/>
</dbReference>
<evidence type="ECO:0000313" key="7">
    <source>
        <dbReference type="EMBL" id="GAC70649.1"/>
    </source>
</evidence>
<feature type="binding site" evidence="5">
    <location>
        <position position="305"/>
    </location>
    <ligand>
        <name>Ca(2+)</name>
        <dbReference type="ChEBI" id="CHEBI:29108"/>
    </ligand>
</feature>
<dbReference type="PANTHER" id="PTHR34218">
    <property type="entry name" value="PEPTIDASE S45 PENICILLIN AMIDASE"/>
    <property type="match status" value="1"/>
</dbReference>
<dbReference type="InterPro" id="IPR014395">
    <property type="entry name" value="Pen/GL7ACA/AHL_acylase"/>
</dbReference>
<reference evidence="7 8" key="1">
    <citation type="submission" date="2013-01" db="EMBL/GenBank/DDBJ databases">
        <title>Whole genome shotgun sequence of Gordonia soli NBRC 108243.</title>
        <authorList>
            <person name="Isaki-Nakamura S."/>
            <person name="Hosoyama A."/>
            <person name="Tsuchikane K."/>
            <person name="Ando Y."/>
            <person name="Baba S."/>
            <person name="Ohji S."/>
            <person name="Hamada M."/>
            <person name="Tamura T."/>
            <person name="Yamazoe A."/>
            <person name="Yamazaki S."/>
            <person name="Fujita N."/>
        </authorList>
    </citation>
    <scope>NUCLEOTIDE SEQUENCE [LARGE SCALE GENOMIC DNA]</scope>
    <source>
        <strain evidence="7 8">NBRC 108243</strain>
    </source>
</reference>
<dbReference type="Gene3D" id="2.30.120.10">
    <property type="match status" value="1"/>
</dbReference>